<dbReference type="PANTHER" id="PTHR30204">
    <property type="entry name" value="REDOX-CYCLING DRUG-SENSING TRANSCRIPTIONAL ACTIVATOR SOXR"/>
    <property type="match status" value="1"/>
</dbReference>
<dbReference type="InterPro" id="IPR047057">
    <property type="entry name" value="MerR_fam"/>
</dbReference>
<name>A0A8J3IGN6_9CHLR</name>
<dbReference type="CDD" id="cd01107">
    <property type="entry name" value="HTH_BmrR"/>
    <property type="match status" value="1"/>
</dbReference>
<dbReference type="GO" id="GO:0003677">
    <property type="term" value="F:DNA binding"/>
    <property type="evidence" value="ECO:0007669"/>
    <property type="project" value="UniProtKB-KW"/>
</dbReference>
<keyword evidence="5" id="KW-1185">Reference proteome</keyword>
<accession>A0A8J3IGN6</accession>
<dbReference type="Pfam" id="PF13411">
    <property type="entry name" value="MerR_1"/>
    <property type="match status" value="1"/>
</dbReference>
<evidence type="ECO:0000256" key="2">
    <source>
        <dbReference type="SAM" id="Coils"/>
    </source>
</evidence>
<dbReference type="InterPro" id="IPR000551">
    <property type="entry name" value="MerR-type_HTH_dom"/>
</dbReference>
<keyword evidence="2" id="KW-0175">Coiled coil</keyword>
<dbReference type="RefSeq" id="WP_220201386.1">
    <property type="nucleotide sequence ID" value="NZ_BNJK01000001.1"/>
</dbReference>
<dbReference type="SUPFAM" id="SSF55136">
    <property type="entry name" value="Probable bacterial effector-binding domain"/>
    <property type="match status" value="1"/>
</dbReference>
<proteinExistence type="predicted"/>
<comment type="caution">
    <text evidence="4">The sequence shown here is derived from an EMBL/GenBank/DDBJ whole genome shotgun (WGS) entry which is preliminary data.</text>
</comment>
<dbReference type="Gene3D" id="3.20.80.10">
    <property type="entry name" value="Regulatory factor, effector binding domain"/>
    <property type="match status" value="1"/>
</dbReference>
<dbReference type="SMART" id="SM00422">
    <property type="entry name" value="HTH_MERR"/>
    <property type="match status" value="1"/>
</dbReference>
<evidence type="ECO:0000313" key="4">
    <source>
        <dbReference type="EMBL" id="GHO90420.1"/>
    </source>
</evidence>
<dbReference type="AlphaFoldDB" id="A0A8J3IGN6"/>
<dbReference type="SUPFAM" id="SSF46955">
    <property type="entry name" value="Putative DNA-binding domain"/>
    <property type="match status" value="1"/>
</dbReference>
<reference evidence="4" key="1">
    <citation type="submission" date="2020-10" db="EMBL/GenBank/DDBJ databases">
        <title>Taxonomic study of unclassified bacteria belonging to the class Ktedonobacteria.</title>
        <authorList>
            <person name="Yabe S."/>
            <person name="Wang C.M."/>
            <person name="Zheng Y."/>
            <person name="Sakai Y."/>
            <person name="Cavaletti L."/>
            <person name="Monciardini P."/>
            <person name="Donadio S."/>
        </authorList>
    </citation>
    <scope>NUCLEOTIDE SEQUENCE</scope>
    <source>
        <strain evidence="4">ID150040</strain>
    </source>
</reference>
<dbReference type="InterPro" id="IPR009061">
    <property type="entry name" value="DNA-bd_dom_put_sf"/>
</dbReference>
<feature type="domain" description="HTH merR-type" evidence="3">
    <location>
        <begin position="1"/>
        <end position="71"/>
    </location>
</feature>
<dbReference type="Proteomes" id="UP000597444">
    <property type="component" value="Unassembled WGS sequence"/>
</dbReference>
<dbReference type="InterPro" id="IPR011256">
    <property type="entry name" value="Reg_factor_effector_dom_sf"/>
</dbReference>
<organism evidence="4 5">
    <name type="scientific">Reticulibacter mediterranei</name>
    <dbReference type="NCBI Taxonomy" id="2778369"/>
    <lineage>
        <taxon>Bacteria</taxon>
        <taxon>Bacillati</taxon>
        <taxon>Chloroflexota</taxon>
        <taxon>Ktedonobacteria</taxon>
        <taxon>Ktedonobacterales</taxon>
        <taxon>Reticulibacteraceae</taxon>
        <taxon>Reticulibacter</taxon>
    </lineage>
</organism>
<dbReference type="Gene3D" id="1.10.1660.10">
    <property type="match status" value="1"/>
</dbReference>
<sequence length="274" mass="31147">MLKIRDFAKLAEVSMTTLRYYDEIGLLKPIHVDPQTGYRFYTMDQLPRLHRILALKELGLGLTQIVELLSEGLSPEIWQGMLRLRRAQLQQHIQTEQEQLVRIEARLRSLEQGRGLPIYEVVLKAIKPITGVSLRLTTTEMADQAYWIDPISSLLKRYGVTPIDPLLVLHPESEDEHTLGSVEIVALVEGRDADALITQSERLTRCELPAVPHMASTLHQGSPALAFSAYQALGTWMEHNGYTIVGPRRKIFLHRREQLDDALTEIQFPVEKVG</sequence>
<dbReference type="EMBL" id="BNJK01000001">
    <property type="protein sequence ID" value="GHO90420.1"/>
    <property type="molecule type" value="Genomic_DNA"/>
</dbReference>
<evidence type="ECO:0000259" key="3">
    <source>
        <dbReference type="PROSITE" id="PS50937"/>
    </source>
</evidence>
<dbReference type="PANTHER" id="PTHR30204:SF97">
    <property type="entry name" value="MERR FAMILY REGULATORY PROTEIN"/>
    <property type="match status" value="1"/>
</dbReference>
<dbReference type="PROSITE" id="PS50937">
    <property type="entry name" value="HTH_MERR_2"/>
    <property type="match status" value="1"/>
</dbReference>
<gene>
    <name evidence="4" type="ORF">KSF_004680</name>
</gene>
<evidence type="ECO:0000256" key="1">
    <source>
        <dbReference type="ARBA" id="ARBA00023125"/>
    </source>
</evidence>
<feature type="coiled-coil region" evidence="2">
    <location>
        <begin position="86"/>
        <end position="113"/>
    </location>
</feature>
<evidence type="ECO:0000313" key="5">
    <source>
        <dbReference type="Proteomes" id="UP000597444"/>
    </source>
</evidence>
<keyword evidence="1" id="KW-0238">DNA-binding</keyword>
<protein>
    <submittedName>
        <fullName evidence="4">MerR family transcriptional regulator</fullName>
    </submittedName>
</protein>
<dbReference type="GO" id="GO:0003700">
    <property type="term" value="F:DNA-binding transcription factor activity"/>
    <property type="evidence" value="ECO:0007669"/>
    <property type="project" value="InterPro"/>
</dbReference>